<dbReference type="InterPro" id="IPR003778">
    <property type="entry name" value="CT_A_B"/>
</dbReference>
<comment type="caution">
    <text evidence="6">The sequence shown here is derived from an EMBL/GenBank/DDBJ whole genome shotgun (WGS) entry which is preliminary data.</text>
</comment>
<feature type="non-terminal residue" evidence="6">
    <location>
        <position position="1"/>
    </location>
</feature>
<reference evidence="6" key="1">
    <citation type="journal article" date="2014" name="Front. Microbiol.">
        <title>High frequency of phylogenetically diverse reductive dehalogenase-homologous genes in deep subseafloor sedimentary metagenomes.</title>
        <authorList>
            <person name="Kawai M."/>
            <person name="Futagami T."/>
            <person name="Toyoda A."/>
            <person name="Takaki Y."/>
            <person name="Nishi S."/>
            <person name="Hori S."/>
            <person name="Arai W."/>
            <person name="Tsubouchi T."/>
            <person name="Morono Y."/>
            <person name="Uchiyama I."/>
            <person name="Ito T."/>
            <person name="Fujiyama A."/>
            <person name="Inagaki F."/>
            <person name="Takami H."/>
        </authorList>
    </citation>
    <scope>NUCLEOTIDE SEQUENCE</scope>
    <source>
        <strain evidence="6">Expedition CK06-06</strain>
    </source>
</reference>
<evidence type="ECO:0000313" key="6">
    <source>
        <dbReference type="EMBL" id="GAH09250.1"/>
    </source>
</evidence>
<feature type="region of interest" description="Disordered" evidence="4">
    <location>
        <begin position="1"/>
        <end position="27"/>
    </location>
</feature>
<dbReference type="InterPro" id="IPR052708">
    <property type="entry name" value="PxpC"/>
</dbReference>
<accession>X1DLU1</accession>
<protein>
    <recommendedName>
        <fullName evidence="5">Carboxyltransferase domain-containing protein</fullName>
    </recommendedName>
</protein>
<dbReference type="Pfam" id="PF02626">
    <property type="entry name" value="CT_A_B"/>
    <property type="match status" value="1"/>
</dbReference>
<dbReference type="GO" id="GO:0005524">
    <property type="term" value="F:ATP binding"/>
    <property type="evidence" value="ECO:0007669"/>
    <property type="project" value="UniProtKB-KW"/>
</dbReference>
<evidence type="ECO:0000256" key="2">
    <source>
        <dbReference type="ARBA" id="ARBA00022801"/>
    </source>
</evidence>
<sequence length="126" mass="14035">NVPKVLDSHSTHVSSRMGGLDGRTLRSGDILMGERNSRPIELYDGLQIPTKLIPKYKRETTIKVLMGPQHEYYTSEGVDTFLSSQYTVSSKSNRMGYRLEGEKIVNIKGTDIISEAIPLGAIQVPR</sequence>
<dbReference type="PANTHER" id="PTHR43309">
    <property type="entry name" value="5-OXOPROLINASE SUBUNIT C"/>
    <property type="match status" value="1"/>
</dbReference>
<keyword evidence="3" id="KW-0067">ATP-binding</keyword>
<name>X1DLU1_9ZZZZ</name>
<feature type="non-terminal residue" evidence="6">
    <location>
        <position position="126"/>
    </location>
</feature>
<dbReference type="GO" id="GO:0016787">
    <property type="term" value="F:hydrolase activity"/>
    <property type="evidence" value="ECO:0007669"/>
    <property type="project" value="UniProtKB-KW"/>
</dbReference>
<dbReference type="Gene3D" id="2.40.100.10">
    <property type="entry name" value="Cyclophilin-like"/>
    <property type="match status" value="1"/>
</dbReference>
<proteinExistence type="predicted"/>
<keyword evidence="2" id="KW-0378">Hydrolase</keyword>
<gene>
    <name evidence="6" type="ORF">S01H4_64310</name>
</gene>
<feature type="domain" description="Carboxyltransferase" evidence="5">
    <location>
        <begin position="1"/>
        <end position="126"/>
    </location>
</feature>
<evidence type="ECO:0000259" key="5">
    <source>
        <dbReference type="SMART" id="SM00797"/>
    </source>
</evidence>
<dbReference type="EMBL" id="BART01038953">
    <property type="protein sequence ID" value="GAH09250.1"/>
    <property type="molecule type" value="Genomic_DNA"/>
</dbReference>
<evidence type="ECO:0000256" key="1">
    <source>
        <dbReference type="ARBA" id="ARBA00022741"/>
    </source>
</evidence>
<evidence type="ECO:0000256" key="3">
    <source>
        <dbReference type="ARBA" id="ARBA00022840"/>
    </source>
</evidence>
<dbReference type="PANTHER" id="PTHR43309:SF5">
    <property type="entry name" value="5-OXOPROLINASE SUBUNIT C"/>
    <property type="match status" value="1"/>
</dbReference>
<dbReference type="InterPro" id="IPR029000">
    <property type="entry name" value="Cyclophilin-like_dom_sf"/>
</dbReference>
<organism evidence="6">
    <name type="scientific">marine sediment metagenome</name>
    <dbReference type="NCBI Taxonomy" id="412755"/>
    <lineage>
        <taxon>unclassified sequences</taxon>
        <taxon>metagenomes</taxon>
        <taxon>ecological metagenomes</taxon>
    </lineage>
</organism>
<feature type="compositionally biased region" description="Basic and acidic residues" evidence="4">
    <location>
        <begin position="1"/>
        <end position="10"/>
    </location>
</feature>
<dbReference type="AlphaFoldDB" id="X1DLU1"/>
<evidence type="ECO:0000256" key="4">
    <source>
        <dbReference type="SAM" id="MobiDB-lite"/>
    </source>
</evidence>
<dbReference type="SMART" id="SM00797">
    <property type="entry name" value="AHS2"/>
    <property type="match status" value="1"/>
</dbReference>
<keyword evidence="1" id="KW-0547">Nucleotide-binding</keyword>